<name>A0A221T1Y4_9DEIO</name>
<feature type="chain" id="PRO_5011270486" evidence="1">
    <location>
        <begin position="33"/>
        <end position="80"/>
    </location>
</feature>
<geneLocation type="plasmid" evidence="3">
    <name>pdfi2</name>
</geneLocation>
<feature type="signal peptide" evidence="1">
    <location>
        <begin position="1"/>
        <end position="32"/>
    </location>
</feature>
<dbReference type="STRING" id="317577.GCA_000419625_03473"/>
<evidence type="ECO:0000256" key="1">
    <source>
        <dbReference type="SAM" id="SignalP"/>
    </source>
</evidence>
<keyword evidence="1" id="KW-0732">Signal</keyword>
<dbReference type="KEGG" id="dfc:DFI_17015"/>
<accession>A0A221T1Y4</accession>
<keyword evidence="2" id="KW-0614">Plasmid</keyword>
<evidence type="ECO:0000313" key="2">
    <source>
        <dbReference type="EMBL" id="ASN82889.1"/>
    </source>
</evidence>
<sequence>MGRSLEEIFMNKNRFAAVLSVMLLSLSLPAAAQTQDPIDVLSTARAAGVQPIDVMRDPIDVLRDPIDVLRDPIDVLSVQP</sequence>
<evidence type="ECO:0000313" key="3">
    <source>
        <dbReference type="Proteomes" id="UP000259030"/>
    </source>
</evidence>
<gene>
    <name evidence="2" type="ORF">DFI_17015</name>
</gene>
<dbReference type="EMBL" id="CP021083">
    <property type="protein sequence ID" value="ASN82889.1"/>
    <property type="molecule type" value="Genomic_DNA"/>
</dbReference>
<dbReference type="Proteomes" id="UP000259030">
    <property type="component" value="Plasmid pDFI2"/>
</dbReference>
<protein>
    <submittedName>
        <fullName evidence="2">Uncharacterized protein</fullName>
    </submittedName>
</protein>
<organism evidence="2 3">
    <name type="scientific">Deinococcus ficus</name>
    <dbReference type="NCBI Taxonomy" id="317577"/>
    <lineage>
        <taxon>Bacteria</taxon>
        <taxon>Thermotogati</taxon>
        <taxon>Deinococcota</taxon>
        <taxon>Deinococci</taxon>
        <taxon>Deinococcales</taxon>
        <taxon>Deinococcaceae</taxon>
        <taxon>Deinococcus</taxon>
    </lineage>
</organism>
<keyword evidence="3" id="KW-1185">Reference proteome</keyword>
<dbReference type="AlphaFoldDB" id="A0A221T1Y4"/>
<reference evidence="2 3" key="1">
    <citation type="submission" date="2017-05" db="EMBL/GenBank/DDBJ databases">
        <title>The complete genome sequence of Deinococcus ficus isolated from the rhizosphere of the Ficus religiosa L. in Taiwan.</title>
        <authorList>
            <person name="Wu K.-M."/>
            <person name="Liao T.-L."/>
            <person name="Liu Y.-M."/>
            <person name="Young C.-C."/>
            <person name="Tsai S.-F."/>
        </authorList>
    </citation>
    <scope>NUCLEOTIDE SEQUENCE [LARGE SCALE GENOMIC DNA]</scope>
    <source>
        <strain evidence="2 3">CC-FR2-10</strain>
        <plasmid evidence="3">pdfi2</plasmid>
    </source>
</reference>
<proteinExistence type="predicted"/>